<evidence type="ECO:0000256" key="14">
    <source>
        <dbReference type="ARBA" id="ARBA00080545"/>
    </source>
</evidence>
<dbReference type="CDD" id="cd01166">
    <property type="entry name" value="KdgK"/>
    <property type="match status" value="1"/>
</dbReference>
<dbReference type="PANTHER" id="PTHR43085:SF15">
    <property type="entry name" value="2-DEHYDRO-3-DEOXYGLUCONOKINASE"/>
    <property type="match status" value="1"/>
</dbReference>
<dbReference type="GO" id="GO:0005829">
    <property type="term" value="C:cytosol"/>
    <property type="evidence" value="ECO:0007669"/>
    <property type="project" value="TreeGrafter"/>
</dbReference>
<dbReference type="GO" id="GO:0006974">
    <property type="term" value="P:DNA damage response"/>
    <property type="evidence" value="ECO:0007669"/>
    <property type="project" value="TreeGrafter"/>
</dbReference>
<dbReference type="GO" id="GO:0008673">
    <property type="term" value="F:2-dehydro-3-deoxygluconokinase activity"/>
    <property type="evidence" value="ECO:0007669"/>
    <property type="project" value="UniProtKB-EC"/>
</dbReference>
<dbReference type="AlphaFoldDB" id="A0A7Z2YF13"/>
<dbReference type="InterPro" id="IPR050306">
    <property type="entry name" value="PfkB_Carbo_kinase"/>
</dbReference>
<comment type="function">
    <text evidence="10">Catalyzes the phosphorylation of 2-keto-3-deoxygluconate (KDG) to produce 2-keto-3-deoxy-6-phosphogluconate (KDPG).</text>
</comment>
<dbReference type="GO" id="GO:0005524">
    <property type="term" value="F:ATP binding"/>
    <property type="evidence" value="ECO:0007669"/>
    <property type="project" value="UniProtKB-KW"/>
</dbReference>
<dbReference type="KEGG" id="vas:GT360_15100"/>
<dbReference type="EMBL" id="CP047476">
    <property type="protein sequence ID" value="QIA64891.1"/>
    <property type="molecule type" value="Genomic_DNA"/>
</dbReference>
<evidence type="ECO:0000256" key="3">
    <source>
        <dbReference type="ARBA" id="ARBA00022741"/>
    </source>
</evidence>
<keyword evidence="4 16" id="KW-0418">Kinase</keyword>
<feature type="domain" description="Carbohydrate kinase PfkB" evidence="15">
    <location>
        <begin position="5"/>
        <end position="302"/>
    </location>
</feature>
<dbReference type="PANTHER" id="PTHR43085">
    <property type="entry name" value="HEXOKINASE FAMILY MEMBER"/>
    <property type="match status" value="1"/>
</dbReference>
<dbReference type="RefSeq" id="WP_164649791.1">
    <property type="nucleotide sequence ID" value="NZ_CP047476.1"/>
</dbReference>
<dbReference type="Pfam" id="PF00294">
    <property type="entry name" value="PfkB"/>
    <property type="match status" value="1"/>
</dbReference>
<evidence type="ECO:0000256" key="8">
    <source>
        <dbReference type="ARBA" id="ARBA00044254"/>
    </source>
</evidence>
<dbReference type="SUPFAM" id="SSF53613">
    <property type="entry name" value="Ribokinase-like"/>
    <property type="match status" value="1"/>
</dbReference>
<keyword evidence="6" id="KW-0119">Carbohydrate metabolism</keyword>
<accession>A0A7Z2YF13</accession>
<keyword evidence="5" id="KW-0067">ATP-binding</keyword>
<evidence type="ECO:0000256" key="5">
    <source>
        <dbReference type="ARBA" id="ARBA00022840"/>
    </source>
</evidence>
<evidence type="ECO:0000256" key="4">
    <source>
        <dbReference type="ARBA" id="ARBA00022777"/>
    </source>
</evidence>
<evidence type="ECO:0000313" key="17">
    <source>
        <dbReference type="Proteomes" id="UP000464262"/>
    </source>
</evidence>
<evidence type="ECO:0000256" key="2">
    <source>
        <dbReference type="ARBA" id="ARBA00022679"/>
    </source>
</evidence>
<sequence length="308" mass="34114">MNTFNIAVIGECMVELQKKEGELKQTFGGDTLNTALYLSRLTKAHNVNVSYVSALGRDPFSMEMLEAWQQEGINTDTVLNVADKTPGIYYIETDDTGERSFHYWRSDSAAKYVFDQPESEELIEKLYSYDAVYMSGITLAILTEAGREKLLTFLEAFSEKGGKVIFDNNYRPKLWASAQEAQSWYLKVLKHTDIALLTFDDDQLLFGDIYVEQCIERTSSLGVSEIIIKRGGDACLVVEGDEQNYVAANKIDNVVDTTAAGDSFSAGFVAKRFTGGTAREAAFTGHCVAGTVIQYKGAIIPSDVMPEL</sequence>
<comment type="similarity">
    <text evidence="1">Belongs to the carbohydrate kinase PfkB family.</text>
</comment>
<gene>
    <name evidence="16" type="ORF">GT360_15100</name>
</gene>
<protein>
    <recommendedName>
        <fullName evidence="12">2-dehydro-3-deoxygluconokinase</fullName>
        <ecNumber evidence="11">2.7.1.45</ecNumber>
    </recommendedName>
    <alternativeName>
        <fullName evidence="13">2-keto-3-deoxygluconokinase</fullName>
    </alternativeName>
    <alternativeName>
        <fullName evidence="14">3-deoxy-2-oxo-D-gluconate kinase</fullName>
    </alternativeName>
    <alternativeName>
        <fullName evidence="8">KDG kinase</fullName>
    </alternativeName>
</protein>
<comment type="catalytic activity">
    <reaction evidence="9">
        <text>2-dehydro-3-deoxy-D-gluconate + ATP = 2-dehydro-3-deoxy-6-phospho-D-gluconate + ADP + H(+)</text>
        <dbReference type="Rhea" id="RHEA:14797"/>
        <dbReference type="ChEBI" id="CHEBI:15378"/>
        <dbReference type="ChEBI" id="CHEBI:30616"/>
        <dbReference type="ChEBI" id="CHEBI:57569"/>
        <dbReference type="ChEBI" id="CHEBI:57990"/>
        <dbReference type="ChEBI" id="CHEBI:456216"/>
        <dbReference type="EC" id="2.7.1.45"/>
    </reaction>
</comment>
<keyword evidence="2" id="KW-0808">Transferase</keyword>
<evidence type="ECO:0000256" key="10">
    <source>
        <dbReference type="ARBA" id="ARBA00054997"/>
    </source>
</evidence>
<comment type="pathway">
    <text evidence="7">Carbohydrate acid metabolism; 2-dehydro-3-deoxy-D-gluconate degradation; D-glyceraldehyde 3-phosphate and pyruvate from 2-dehydro-3-deoxy-D-gluconate: step 1/2.</text>
</comment>
<reference evidence="16 17" key="1">
    <citation type="submission" date="2020-01" db="EMBL/GenBank/DDBJ databases">
        <title>Whole genome and functional gene identification of agarase of Vibrio HN897.</title>
        <authorList>
            <person name="Liu Y."/>
            <person name="Zhao Z."/>
        </authorList>
    </citation>
    <scope>NUCLEOTIDE SEQUENCE [LARGE SCALE GENOMIC DNA]</scope>
    <source>
        <strain evidence="16 17">HN897</strain>
    </source>
</reference>
<evidence type="ECO:0000313" key="16">
    <source>
        <dbReference type="EMBL" id="QIA64891.1"/>
    </source>
</evidence>
<proteinExistence type="inferred from homology"/>
<dbReference type="InterPro" id="IPR011611">
    <property type="entry name" value="PfkB_dom"/>
</dbReference>
<dbReference type="PROSITE" id="PS00584">
    <property type="entry name" value="PFKB_KINASES_2"/>
    <property type="match status" value="1"/>
</dbReference>
<evidence type="ECO:0000259" key="15">
    <source>
        <dbReference type="Pfam" id="PF00294"/>
    </source>
</evidence>
<evidence type="ECO:0000256" key="11">
    <source>
        <dbReference type="ARBA" id="ARBA00066369"/>
    </source>
</evidence>
<keyword evidence="3" id="KW-0547">Nucleotide-binding</keyword>
<dbReference type="GO" id="GO:0019698">
    <property type="term" value="P:D-galacturonate catabolic process"/>
    <property type="evidence" value="ECO:0007669"/>
    <property type="project" value="TreeGrafter"/>
</dbReference>
<dbReference type="GO" id="GO:0042840">
    <property type="term" value="P:D-glucuronate catabolic process"/>
    <property type="evidence" value="ECO:0007669"/>
    <property type="project" value="TreeGrafter"/>
</dbReference>
<evidence type="ECO:0000256" key="13">
    <source>
        <dbReference type="ARBA" id="ARBA00075711"/>
    </source>
</evidence>
<organism evidence="16 17">
    <name type="scientific">Vibrio astriarenae</name>
    <dbReference type="NCBI Taxonomy" id="1481923"/>
    <lineage>
        <taxon>Bacteria</taxon>
        <taxon>Pseudomonadati</taxon>
        <taxon>Pseudomonadota</taxon>
        <taxon>Gammaproteobacteria</taxon>
        <taxon>Vibrionales</taxon>
        <taxon>Vibrionaceae</taxon>
        <taxon>Vibrio</taxon>
    </lineage>
</organism>
<dbReference type="Gene3D" id="3.40.1190.20">
    <property type="match status" value="1"/>
</dbReference>
<dbReference type="EC" id="2.7.1.45" evidence="11"/>
<evidence type="ECO:0000256" key="7">
    <source>
        <dbReference type="ARBA" id="ARBA00043951"/>
    </source>
</evidence>
<dbReference type="FunFam" id="3.40.1190.20:FF:000011">
    <property type="entry name" value="2-dehydro-3-deoxygluconokinase, putative"/>
    <property type="match status" value="1"/>
</dbReference>
<dbReference type="InterPro" id="IPR029056">
    <property type="entry name" value="Ribokinase-like"/>
</dbReference>
<evidence type="ECO:0000256" key="1">
    <source>
        <dbReference type="ARBA" id="ARBA00010688"/>
    </source>
</evidence>
<keyword evidence="17" id="KW-1185">Reference proteome</keyword>
<name>A0A7Z2YF13_9VIBR</name>
<dbReference type="InterPro" id="IPR002173">
    <property type="entry name" value="Carboh/pur_kinase_PfkB_CS"/>
</dbReference>
<dbReference type="Proteomes" id="UP000464262">
    <property type="component" value="Chromosome 2"/>
</dbReference>
<evidence type="ECO:0000256" key="12">
    <source>
        <dbReference type="ARBA" id="ARBA00067931"/>
    </source>
</evidence>
<evidence type="ECO:0000256" key="9">
    <source>
        <dbReference type="ARBA" id="ARBA00050729"/>
    </source>
</evidence>
<evidence type="ECO:0000256" key="6">
    <source>
        <dbReference type="ARBA" id="ARBA00023277"/>
    </source>
</evidence>